<keyword evidence="1" id="KW-1133">Transmembrane helix</keyword>
<dbReference type="RefSeq" id="WP_343766856.1">
    <property type="nucleotide sequence ID" value="NZ_BAAAFG010000015.1"/>
</dbReference>
<dbReference type="EMBL" id="BAAAFG010000015">
    <property type="protein sequence ID" value="GAA0872835.1"/>
    <property type="molecule type" value="Genomic_DNA"/>
</dbReference>
<dbReference type="PANTHER" id="PTHR40031:SF1">
    <property type="entry name" value="MEMBRANE-BOUND METAL-DEPENDENT HYDROLASE"/>
    <property type="match status" value="1"/>
</dbReference>
<dbReference type="InterPro" id="IPR053170">
    <property type="entry name" value="Transcription_regulator"/>
</dbReference>
<keyword evidence="1" id="KW-0472">Membrane</keyword>
<gene>
    <name evidence="2" type="ORF">GCM10009117_19820</name>
</gene>
<feature type="transmembrane region" description="Helical" evidence="1">
    <location>
        <begin position="59"/>
        <end position="78"/>
    </location>
</feature>
<dbReference type="PANTHER" id="PTHR40031">
    <property type="entry name" value="HYPOTHETICAL MEMBRANE SPANNING PROTEIN"/>
    <property type="match status" value="1"/>
</dbReference>
<evidence type="ECO:0000313" key="3">
    <source>
        <dbReference type="Proteomes" id="UP001500507"/>
    </source>
</evidence>
<feature type="transmembrane region" description="Helical" evidence="1">
    <location>
        <begin position="90"/>
        <end position="111"/>
    </location>
</feature>
<reference evidence="2 3" key="1">
    <citation type="journal article" date="2019" name="Int. J. Syst. Evol. Microbiol.">
        <title>The Global Catalogue of Microorganisms (GCM) 10K type strain sequencing project: providing services to taxonomists for standard genome sequencing and annotation.</title>
        <authorList>
            <consortium name="The Broad Institute Genomics Platform"/>
            <consortium name="The Broad Institute Genome Sequencing Center for Infectious Disease"/>
            <person name="Wu L."/>
            <person name="Ma J."/>
        </authorList>
    </citation>
    <scope>NUCLEOTIDE SEQUENCE [LARGE SCALE GENOMIC DNA]</scope>
    <source>
        <strain evidence="2 3">JCM 16082</strain>
    </source>
</reference>
<comment type="caution">
    <text evidence="2">The sequence shown here is derived from an EMBL/GenBank/DDBJ whole genome shotgun (WGS) entry which is preliminary data.</text>
</comment>
<sequence>MDSLTQIVLGAAVGEAVLGHKIGNKALLYGAIAGTIPDLDVAANYFTDKITATEIHRGFSHSIFFSILMAPALGWLTSKLERKQHLLWKPWAWLFFWGLFTHPLLDAFTTWGTQLFWPLDTRIAINSIFVIDPLYTLPFLCCVMVVLFKKKGSLSRKKTNWLGIYLSTGYLLLTVILKYITYQKFEAALQEQQIAYTRILTRPSAFNTILWNANVETEDAYLLGEYSFFDTRPITFTRFKKQRNASEEIRQEKNVQRLIYIAQGWYLMEQIEGVWFFYDLRFGLMPINETEEVFVFAYELTQRDGEFTAKENRKTPESAQFLLNKLWGRLKGN</sequence>
<keyword evidence="2" id="KW-0378">Hydrolase</keyword>
<feature type="transmembrane region" description="Helical" evidence="1">
    <location>
        <begin position="123"/>
        <end position="148"/>
    </location>
</feature>
<protein>
    <submittedName>
        <fullName evidence="2">Metal-dependent hydrolase</fullName>
    </submittedName>
</protein>
<evidence type="ECO:0000256" key="1">
    <source>
        <dbReference type="SAM" id="Phobius"/>
    </source>
</evidence>
<dbReference type="Pfam" id="PF04307">
    <property type="entry name" value="YdjM"/>
    <property type="match status" value="1"/>
</dbReference>
<accession>A0ABN1MIZ0</accession>
<name>A0ABN1MIZ0_9FLAO</name>
<dbReference type="GO" id="GO:0016787">
    <property type="term" value="F:hydrolase activity"/>
    <property type="evidence" value="ECO:0007669"/>
    <property type="project" value="UniProtKB-KW"/>
</dbReference>
<feature type="transmembrane region" description="Helical" evidence="1">
    <location>
        <begin position="160"/>
        <end position="180"/>
    </location>
</feature>
<keyword evidence="3" id="KW-1185">Reference proteome</keyword>
<dbReference type="Proteomes" id="UP001500507">
    <property type="component" value="Unassembled WGS sequence"/>
</dbReference>
<organism evidence="2 3">
    <name type="scientific">Gangjinia marincola</name>
    <dbReference type="NCBI Taxonomy" id="578463"/>
    <lineage>
        <taxon>Bacteria</taxon>
        <taxon>Pseudomonadati</taxon>
        <taxon>Bacteroidota</taxon>
        <taxon>Flavobacteriia</taxon>
        <taxon>Flavobacteriales</taxon>
        <taxon>Flavobacteriaceae</taxon>
        <taxon>Gangjinia</taxon>
    </lineage>
</organism>
<dbReference type="InterPro" id="IPR007404">
    <property type="entry name" value="YdjM-like"/>
</dbReference>
<proteinExistence type="predicted"/>
<keyword evidence="1" id="KW-0812">Transmembrane</keyword>
<evidence type="ECO:0000313" key="2">
    <source>
        <dbReference type="EMBL" id="GAA0872835.1"/>
    </source>
</evidence>